<evidence type="ECO:0000259" key="1">
    <source>
        <dbReference type="PROSITE" id="PS51186"/>
    </source>
</evidence>
<dbReference type="PATRIC" id="fig|189381.12.peg.2214"/>
<dbReference type="CDD" id="cd04301">
    <property type="entry name" value="NAT_SF"/>
    <property type="match status" value="1"/>
</dbReference>
<evidence type="ECO:0000313" key="2">
    <source>
        <dbReference type="EMBL" id="KON84571.1"/>
    </source>
</evidence>
<reference evidence="3" key="1">
    <citation type="submission" date="2015-07" db="EMBL/GenBank/DDBJ databases">
        <title>Fjat-14235 jcm11544.</title>
        <authorList>
            <person name="Liu B."/>
            <person name="Wang J."/>
            <person name="Zhu Y."/>
            <person name="Liu G."/>
            <person name="Chen Q."/>
            <person name="Chen Z."/>
            <person name="Lan J."/>
            <person name="Che J."/>
            <person name="Ge C."/>
            <person name="Shi H."/>
            <person name="Pan Z."/>
            <person name="Liu X."/>
        </authorList>
    </citation>
    <scope>NUCLEOTIDE SEQUENCE [LARGE SCALE GENOMIC DNA]</scope>
    <source>
        <strain evidence="3">JCM 11544</strain>
    </source>
</reference>
<dbReference type="Pfam" id="PF00583">
    <property type="entry name" value="Acetyltransf_1"/>
    <property type="match status" value="1"/>
</dbReference>
<feature type="domain" description="N-acetyltransferase" evidence="1">
    <location>
        <begin position="1"/>
        <end position="164"/>
    </location>
</feature>
<dbReference type="AlphaFoldDB" id="A0A0M0G551"/>
<dbReference type="EMBL" id="LGUE01000004">
    <property type="protein sequence ID" value="KON84571.1"/>
    <property type="molecule type" value="Genomic_DNA"/>
</dbReference>
<sequence>MDFRKVHPDDAGKIVRLMKEVEKTSPYMMMEGGERKTTPEQFKTFLERIGDSSTILAAEGFGEFVGYVMILTETTRKTSHRAYMVIGIREDWRGKGLGKSLIREGVEWAKERSLTRLELTVVTDNEPAIALYRRMGFEIEGTKRQSLYIDGRYHDEYYMAQLLEA</sequence>
<dbReference type="Gene3D" id="3.40.630.30">
    <property type="match status" value="1"/>
</dbReference>
<dbReference type="SUPFAM" id="SSF55729">
    <property type="entry name" value="Acyl-CoA N-acyltransferases (Nat)"/>
    <property type="match status" value="1"/>
</dbReference>
<proteinExistence type="predicted"/>
<dbReference type="OrthoDB" id="9773249at2"/>
<protein>
    <recommendedName>
        <fullName evidence="1">N-acetyltransferase domain-containing protein</fullName>
    </recommendedName>
</protein>
<dbReference type="STRING" id="189381.GCA_900166615_01687"/>
<keyword evidence="3" id="KW-1185">Reference proteome</keyword>
<dbReference type="PIRSF" id="PIRSF037663">
    <property type="entry name" value="Acetyltransf_GNAT_prd"/>
    <property type="match status" value="1"/>
</dbReference>
<name>A0A0M0G551_9BACI</name>
<comment type="caution">
    <text evidence="2">The sequence shown here is derived from an EMBL/GenBank/DDBJ whole genome shotgun (WGS) entry which is preliminary data.</text>
</comment>
<dbReference type="PROSITE" id="PS51186">
    <property type="entry name" value="GNAT"/>
    <property type="match status" value="1"/>
</dbReference>
<dbReference type="RefSeq" id="WP_053428168.1">
    <property type="nucleotide sequence ID" value="NZ_JAUKEH010000002.1"/>
</dbReference>
<dbReference type="InterPro" id="IPR017255">
    <property type="entry name" value="AcTrfase_GNAT_prd"/>
</dbReference>
<dbReference type="InterPro" id="IPR016181">
    <property type="entry name" value="Acyl_CoA_acyltransferase"/>
</dbReference>
<dbReference type="InterPro" id="IPR000182">
    <property type="entry name" value="GNAT_dom"/>
</dbReference>
<dbReference type="GO" id="GO:0016747">
    <property type="term" value="F:acyltransferase activity, transferring groups other than amino-acyl groups"/>
    <property type="evidence" value="ECO:0007669"/>
    <property type="project" value="InterPro"/>
</dbReference>
<gene>
    <name evidence="2" type="ORF">AF331_11000</name>
</gene>
<dbReference type="PANTHER" id="PTHR43617:SF22">
    <property type="entry name" value="L-AMINO ACID N-ACETYLTRANSFERASE AAAT"/>
    <property type="match status" value="1"/>
</dbReference>
<accession>A0A0M0G551</accession>
<evidence type="ECO:0000313" key="3">
    <source>
        <dbReference type="Proteomes" id="UP000037405"/>
    </source>
</evidence>
<dbReference type="Proteomes" id="UP000037405">
    <property type="component" value="Unassembled WGS sequence"/>
</dbReference>
<organism evidence="2 3">
    <name type="scientific">Rossellomorea marisflavi</name>
    <dbReference type="NCBI Taxonomy" id="189381"/>
    <lineage>
        <taxon>Bacteria</taxon>
        <taxon>Bacillati</taxon>
        <taxon>Bacillota</taxon>
        <taxon>Bacilli</taxon>
        <taxon>Bacillales</taxon>
        <taxon>Bacillaceae</taxon>
        <taxon>Rossellomorea</taxon>
    </lineage>
</organism>
<dbReference type="PANTHER" id="PTHR43617">
    <property type="entry name" value="L-AMINO ACID N-ACETYLTRANSFERASE"/>
    <property type="match status" value="1"/>
</dbReference>
<dbReference type="InterPro" id="IPR050276">
    <property type="entry name" value="MshD_Acetyltransferase"/>
</dbReference>